<name>A0A420WSX6_9GAMM</name>
<evidence type="ECO:0000313" key="3">
    <source>
        <dbReference type="Proteomes" id="UP000281975"/>
    </source>
</evidence>
<dbReference type="InterPro" id="IPR036866">
    <property type="entry name" value="RibonucZ/Hydroxyglut_hydro"/>
</dbReference>
<dbReference type="AlphaFoldDB" id="A0A420WSX6"/>
<proteinExistence type="predicted"/>
<comment type="caution">
    <text evidence="2">The sequence shown here is derived from an EMBL/GenBank/DDBJ whole genome shotgun (WGS) entry which is preliminary data.</text>
</comment>
<accession>A0A420WSX6</accession>
<dbReference type="GO" id="GO:0005737">
    <property type="term" value="C:cytoplasm"/>
    <property type="evidence" value="ECO:0007669"/>
    <property type="project" value="TreeGrafter"/>
</dbReference>
<evidence type="ECO:0000313" key="2">
    <source>
        <dbReference type="EMBL" id="RKQ95789.1"/>
    </source>
</evidence>
<evidence type="ECO:0000259" key="1">
    <source>
        <dbReference type="Pfam" id="PF12706"/>
    </source>
</evidence>
<reference evidence="2 3" key="1">
    <citation type="submission" date="2018-10" db="EMBL/GenBank/DDBJ databases">
        <title>Genomic Encyclopedia of Type Strains, Phase IV (KMG-IV): sequencing the most valuable type-strain genomes for metagenomic binning, comparative biology and taxonomic classification.</title>
        <authorList>
            <person name="Goeker M."/>
        </authorList>
    </citation>
    <scope>NUCLEOTIDE SEQUENCE [LARGE SCALE GENOMIC DNA]</scope>
    <source>
        <strain evidence="2 3">DSM 23229</strain>
    </source>
</reference>
<dbReference type="Proteomes" id="UP000281975">
    <property type="component" value="Unassembled WGS sequence"/>
</dbReference>
<keyword evidence="3" id="KW-1185">Reference proteome</keyword>
<dbReference type="EMBL" id="RBIN01000011">
    <property type="protein sequence ID" value="RKQ95789.1"/>
    <property type="molecule type" value="Genomic_DNA"/>
</dbReference>
<organism evidence="2 3">
    <name type="scientific">Kushneria sinocarnis</name>
    <dbReference type="NCBI Taxonomy" id="595502"/>
    <lineage>
        <taxon>Bacteria</taxon>
        <taxon>Pseudomonadati</taxon>
        <taxon>Pseudomonadota</taxon>
        <taxon>Gammaproteobacteria</taxon>
        <taxon>Oceanospirillales</taxon>
        <taxon>Halomonadaceae</taxon>
        <taxon>Kushneria</taxon>
    </lineage>
</organism>
<gene>
    <name evidence="2" type="ORF">C7446_3168</name>
</gene>
<dbReference type="SUPFAM" id="SSF56281">
    <property type="entry name" value="Metallo-hydrolase/oxidoreductase"/>
    <property type="match status" value="1"/>
</dbReference>
<feature type="domain" description="Metallo-beta-lactamase" evidence="1">
    <location>
        <begin position="103"/>
        <end position="303"/>
    </location>
</feature>
<dbReference type="RefSeq" id="WP_211327964.1">
    <property type="nucleotide sequence ID" value="NZ_RBIN01000011.1"/>
</dbReference>
<dbReference type="Gene3D" id="3.60.15.10">
    <property type="entry name" value="Ribonuclease Z/Hydroxyacylglutathione hydrolase-like"/>
    <property type="match status" value="1"/>
</dbReference>
<dbReference type="PANTHER" id="PTHR15032:SF4">
    <property type="entry name" value="N-ACYL-PHOSPHATIDYLETHANOLAMINE-HYDROLYZING PHOSPHOLIPASE D"/>
    <property type="match status" value="1"/>
</dbReference>
<sequence length="364" mass="40387">MSRLVCGWPPLWWLSLKGLAGRYRYRGPVSDHFDGERFHNVPPLPPRAPGAFRQWREERRQRPAWQWRDLAVGPTPPARSAPDELRVTLVNHATFLIQSGGLNVLTDPVWSKRVSPLSFAGPARFHPPGLTLEQLPPLDVIFVSHSHYDHCDLRSLRQLAHRHPQTLLVTGLGNETLMRELGFVNVVALDWWQTHTLAGSARLTFTPAQHWSARTRHDARRTLWGGLWLETRGAGALYFAGDSGFSAPLFTNLAERLGTPRCALLPIGAFRPEWFMAPVHMGPREAVEVHRLLGCEVSIACHFGCFALADEGQEEAQQTLAEARAKAGMAAAAFRVPCPGQPIVVEPPAVIGAGHDGVSDRNRV</sequence>
<protein>
    <submittedName>
        <fullName evidence="2">L-ascorbate metabolism protein UlaG (Beta-lactamase superfamily)</fullName>
    </submittedName>
</protein>
<dbReference type="InterPro" id="IPR001279">
    <property type="entry name" value="Metallo-B-lactamas"/>
</dbReference>
<dbReference type="Pfam" id="PF12706">
    <property type="entry name" value="Lactamase_B_2"/>
    <property type="match status" value="1"/>
</dbReference>
<dbReference type="PANTHER" id="PTHR15032">
    <property type="entry name" value="N-ACYL-PHOSPHATIDYLETHANOLAMINE-HYDROLYZING PHOSPHOLIPASE D"/>
    <property type="match status" value="1"/>
</dbReference>